<dbReference type="EMBL" id="PJQM01005755">
    <property type="protein sequence ID" value="RCH80917.1"/>
    <property type="molecule type" value="Genomic_DNA"/>
</dbReference>
<accession>A0A367ITA9</accession>
<dbReference type="SUPFAM" id="SSF48371">
    <property type="entry name" value="ARM repeat"/>
    <property type="match status" value="1"/>
</dbReference>
<sequence length="588" mass="65129">MYKLVQAKIWKTIGQIDDTLNLVLDVFVQFSIEHGVGSPQAEAMVDTLVTLSNIAVRGKVVSRLRKVLQKTSFKPTRSLMDHWTWNEIAILIRFVLMLSFNNRGPVKSYVPEIFHIVSLVVGVGPTIIRSSVHGLVVNVIQSLCTTMPIQDANVKKLQMILSEMSDTKYRLLFGLYKPHAGAFTISPDTLTDASEPIPLIALETIVNNLLEVITYSSPSADMANAWRARWMSLVASTAFQFNPAIQPQAFVVLGCLGREEVDDDLLYQILVALRGALAIFNEPDPNLVLSIMMCLKNTVESLPSDSRYLLPLFWIAIALVQINNGPTFSMAVELLLAILRALDADEYFAGDRMVDVLLAAREPMSDVASKLDQLCGVNFKTHFSFAIASIFLKGLRYNNAKEIIFQGLTTFLDIECKHADNTNILDSNNLGYLAGLLPLAVKTETLREVLHLAGLIEPDFDIADDDDEDGTGDFKSTFGSILDRLDITDETTALLLISMLTAQLQMVENTQERLFLYSLLAEAASSMPEIFCVVYDALLPKMNQIVLSSISQPIIESVKTILLIACSDPSFSDSARKSKPSQKVLLER</sequence>
<dbReference type="AlphaFoldDB" id="A0A367ITA9"/>
<dbReference type="InterPro" id="IPR016024">
    <property type="entry name" value="ARM-type_fold"/>
</dbReference>
<feature type="non-terminal residue" evidence="1">
    <location>
        <position position="588"/>
    </location>
</feature>
<dbReference type="STRING" id="4846.A0A367ITA9"/>
<gene>
    <name evidence="1" type="primary">IRA2_2</name>
    <name evidence="1" type="ORF">CU098_001237</name>
</gene>
<evidence type="ECO:0000313" key="1">
    <source>
        <dbReference type="EMBL" id="RCH80917.1"/>
    </source>
</evidence>
<reference evidence="1 2" key="1">
    <citation type="journal article" date="2018" name="G3 (Bethesda)">
        <title>Phylogenetic and Phylogenomic Definition of Rhizopus Species.</title>
        <authorList>
            <person name="Gryganskyi A.P."/>
            <person name="Golan J."/>
            <person name="Dolatabadi S."/>
            <person name="Mondo S."/>
            <person name="Robb S."/>
            <person name="Idnurm A."/>
            <person name="Muszewska A."/>
            <person name="Steczkiewicz K."/>
            <person name="Masonjones S."/>
            <person name="Liao H.L."/>
            <person name="Gajdeczka M.T."/>
            <person name="Anike F."/>
            <person name="Vuek A."/>
            <person name="Anishchenko I.M."/>
            <person name="Voigt K."/>
            <person name="de Hoog G.S."/>
            <person name="Smith M.E."/>
            <person name="Heitman J."/>
            <person name="Vilgalys R."/>
            <person name="Stajich J.E."/>
        </authorList>
    </citation>
    <scope>NUCLEOTIDE SEQUENCE [LARGE SCALE GENOMIC DNA]</scope>
    <source>
        <strain evidence="1 2">LSU 92-RS-03</strain>
    </source>
</reference>
<comment type="caution">
    <text evidence="1">The sequence shown here is derived from an EMBL/GenBank/DDBJ whole genome shotgun (WGS) entry which is preliminary data.</text>
</comment>
<protein>
    <submittedName>
        <fullName evidence="1">Ras GTPase activating protein ira2</fullName>
    </submittedName>
</protein>
<dbReference type="Proteomes" id="UP000253551">
    <property type="component" value="Unassembled WGS sequence"/>
</dbReference>
<evidence type="ECO:0000313" key="2">
    <source>
        <dbReference type="Proteomes" id="UP000253551"/>
    </source>
</evidence>
<dbReference type="OrthoDB" id="28245at2759"/>
<keyword evidence="2" id="KW-1185">Reference proteome</keyword>
<organism evidence="1 2">
    <name type="scientific">Rhizopus stolonifer</name>
    <name type="common">Rhizopus nigricans</name>
    <dbReference type="NCBI Taxonomy" id="4846"/>
    <lineage>
        <taxon>Eukaryota</taxon>
        <taxon>Fungi</taxon>
        <taxon>Fungi incertae sedis</taxon>
        <taxon>Mucoromycota</taxon>
        <taxon>Mucoromycotina</taxon>
        <taxon>Mucoromycetes</taxon>
        <taxon>Mucorales</taxon>
        <taxon>Mucorineae</taxon>
        <taxon>Rhizopodaceae</taxon>
        <taxon>Rhizopus</taxon>
    </lineage>
</organism>
<name>A0A367ITA9_RHIST</name>
<proteinExistence type="predicted"/>